<feature type="compositionally biased region" description="Basic residues" evidence="1">
    <location>
        <begin position="168"/>
        <end position="177"/>
    </location>
</feature>
<dbReference type="AlphaFoldDB" id="A0A4U6WAP6"/>
<keyword evidence="3" id="KW-1185">Reference proteome</keyword>
<sequence>MRALLRRHALNRRCFCPTSPRLPLTDGVRVVVRVVCAVVVGSRDRPRVSPPVAVEGMAPAISRGVVAAHGFAAGGAPAGESRRPLLRARFGGRRKKLLDARARAAEREREKGEEGEKEAGRAARKRPKAQRSSRPASREKRKRKNGPWAGVGPEKRKEKEKRPTGPVRGRKGRRIPKHQKENIWNFQKDLRSSKKFLN</sequence>
<organism evidence="2 3">
    <name type="scientific">Setaria viridis</name>
    <name type="common">Green bristlegrass</name>
    <name type="synonym">Setaria italica subsp. viridis</name>
    <dbReference type="NCBI Taxonomy" id="4556"/>
    <lineage>
        <taxon>Eukaryota</taxon>
        <taxon>Viridiplantae</taxon>
        <taxon>Streptophyta</taxon>
        <taxon>Embryophyta</taxon>
        <taxon>Tracheophyta</taxon>
        <taxon>Spermatophyta</taxon>
        <taxon>Magnoliopsida</taxon>
        <taxon>Liliopsida</taxon>
        <taxon>Poales</taxon>
        <taxon>Poaceae</taxon>
        <taxon>PACMAD clade</taxon>
        <taxon>Panicoideae</taxon>
        <taxon>Panicodae</taxon>
        <taxon>Paniceae</taxon>
        <taxon>Cenchrinae</taxon>
        <taxon>Setaria</taxon>
    </lineage>
</organism>
<reference evidence="2" key="1">
    <citation type="submission" date="2019-03" db="EMBL/GenBank/DDBJ databases">
        <title>WGS assembly of Setaria viridis.</title>
        <authorList>
            <person name="Huang P."/>
            <person name="Jenkins J."/>
            <person name="Grimwood J."/>
            <person name="Barry K."/>
            <person name="Healey A."/>
            <person name="Mamidi S."/>
            <person name="Sreedasyam A."/>
            <person name="Shu S."/>
            <person name="Feldman M."/>
            <person name="Wu J."/>
            <person name="Yu Y."/>
            <person name="Chen C."/>
            <person name="Johnson J."/>
            <person name="Rokhsar D."/>
            <person name="Baxter I."/>
            <person name="Schmutz J."/>
            <person name="Brutnell T."/>
            <person name="Kellogg E."/>
        </authorList>
    </citation>
    <scope>NUCLEOTIDE SEQUENCE [LARGE SCALE GENOMIC DNA]</scope>
</reference>
<accession>A0A4U6WAP6</accession>
<protein>
    <submittedName>
        <fullName evidence="2">Uncharacterized protein</fullName>
    </submittedName>
</protein>
<proteinExistence type="predicted"/>
<evidence type="ECO:0000313" key="2">
    <source>
        <dbReference type="EMBL" id="TKW34787.1"/>
    </source>
</evidence>
<gene>
    <name evidence="2" type="ORF">SEVIR_2G328800v2</name>
</gene>
<feature type="compositionally biased region" description="Basic and acidic residues" evidence="1">
    <location>
        <begin position="153"/>
        <end position="163"/>
    </location>
</feature>
<name>A0A4U6WAP6_SETVI</name>
<feature type="compositionally biased region" description="Basic residues" evidence="1">
    <location>
        <begin position="122"/>
        <end position="131"/>
    </location>
</feature>
<evidence type="ECO:0000256" key="1">
    <source>
        <dbReference type="SAM" id="MobiDB-lite"/>
    </source>
</evidence>
<feature type="compositionally biased region" description="Basic and acidic residues" evidence="1">
    <location>
        <begin position="98"/>
        <end position="121"/>
    </location>
</feature>
<dbReference type="Proteomes" id="UP000298652">
    <property type="component" value="Chromosome 2"/>
</dbReference>
<feature type="region of interest" description="Disordered" evidence="1">
    <location>
        <begin position="98"/>
        <end position="198"/>
    </location>
</feature>
<evidence type="ECO:0000313" key="3">
    <source>
        <dbReference type="Proteomes" id="UP000298652"/>
    </source>
</evidence>
<dbReference type="EMBL" id="CM016553">
    <property type="protein sequence ID" value="TKW34787.1"/>
    <property type="molecule type" value="Genomic_DNA"/>
</dbReference>
<dbReference type="Gramene" id="TKW34787">
    <property type="protein sequence ID" value="TKW34787"/>
    <property type="gene ID" value="SEVIR_2G328800v2"/>
</dbReference>